<evidence type="ECO:0000256" key="3">
    <source>
        <dbReference type="ARBA" id="ARBA00022553"/>
    </source>
</evidence>
<sequence>MGPNVNPLTGSLPSLLTATVAFAIGTSVVLRDRSRDDFVLFAVFCFNLGLFHLASFFHEFSDITLFRWGAQSISLVLPWTADRCFSTLIPADDRPRRRSRLQTAILVLLLGAHATALFLLLSRSPEQGLDAVTRERFWDFSDWGPWDLVSAGLNAYVIVGLAFVARRMWRAAKQAEGTATAPRLRYLFYASMIAIVFGSPAITAIGPVISAVYLYFVAQTLQRERLLELPELAARIMTLALLIIAVTGLLALLLLWIPSKQGSWTLFLFNSAVAAFAVIVLLDPVRQEFESRVEAWLFRDRAELRALLVQLRFRLLNVIDPDEMVQVVLEALAESNRVTTASMFLLDARGTSLVLLREIGEQPASVTRLDVAKRRPLLERMRTQGPQLRDVLERERERAGRDAEVELQDCLDILVELGAALAVPILSVPDRPEDHESSGVRGTGWALARRDPQQADSDRGRRELSRRELIGALFVNDERLLEPFSSEEVELFEILASQAAVTLQNSAVWEQRKERERLAALGEMAAGLAHEIRNPLGAIKGAVQVVEPGLVNADDLTREFLGVIVEEVDRLNRVVTQFLGYSRPYSGEMQALDLTEVVRATLRLLPSDRIGRVWVDFRAFVEHSRELPAAEASHANLTLEAHAPAVRGDPEALRQVLHNLVLNALDATEEQSPPGKVWIELEHRVRGLPDTDAVAITVRDDGPGLSTATMSNLFVPFHTTKSGGTGLGLPISQRIVENHRGMIEVSNNPDAGASFTVLLPVDLGITSTSQ</sequence>
<evidence type="ECO:0000256" key="9">
    <source>
        <dbReference type="SAM" id="MobiDB-lite"/>
    </source>
</evidence>
<dbReference type="CDD" id="cd00082">
    <property type="entry name" value="HisKA"/>
    <property type="match status" value="1"/>
</dbReference>
<dbReference type="Gene3D" id="1.10.287.130">
    <property type="match status" value="1"/>
</dbReference>
<accession>A0A2S9YII0</accession>
<dbReference type="Gene3D" id="3.30.565.10">
    <property type="entry name" value="Histidine kinase-like ATPase, C-terminal domain"/>
    <property type="match status" value="1"/>
</dbReference>
<feature type="domain" description="Histidine kinase" evidence="11">
    <location>
        <begin position="527"/>
        <end position="763"/>
    </location>
</feature>
<dbReference type="Proteomes" id="UP000238823">
    <property type="component" value="Unassembled WGS sequence"/>
</dbReference>
<dbReference type="EMBL" id="PVNL01000101">
    <property type="protein sequence ID" value="PRQ04862.1"/>
    <property type="molecule type" value="Genomic_DNA"/>
</dbReference>
<evidence type="ECO:0000256" key="7">
    <source>
        <dbReference type="ARBA" id="ARBA00022840"/>
    </source>
</evidence>
<dbReference type="PANTHER" id="PTHR43065:SF10">
    <property type="entry name" value="PEROXIDE STRESS-ACTIVATED HISTIDINE KINASE MAK3"/>
    <property type="match status" value="1"/>
</dbReference>
<feature type="compositionally biased region" description="Basic and acidic residues" evidence="9">
    <location>
        <begin position="448"/>
        <end position="462"/>
    </location>
</feature>
<dbReference type="InterPro" id="IPR005467">
    <property type="entry name" value="His_kinase_dom"/>
</dbReference>
<dbReference type="SUPFAM" id="SSF55781">
    <property type="entry name" value="GAF domain-like"/>
    <property type="match status" value="1"/>
</dbReference>
<feature type="transmembrane region" description="Helical" evidence="10">
    <location>
        <begin position="186"/>
        <end position="216"/>
    </location>
</feature>
<keyword evidence="10" id="KW-1133">Transmembrane helix</keyword>
<reference evidence="12 13" key="1">
    <citation type="submission" date="2018-03" db="EMBL/GenBank/DDBJ databases">
        <title>Draft Genome Sequences of the Obligatory Marine Myxobacteria Enhygromyxa salina SWB007.</title>
        <authorList>
            <person name="Poehlein A."/>
            <person name="Moghaddam J.A."/>
            <person name="Harms H."/>
            <person name="Alanjari M."/>
            <person name="Koenig G.M."/>
            <person name="Daniel R."/>
            <person name="Schaeberle T.F."/>
        </authorList>
    </citation>
    <scope>NUCLEOTIDE SEQUENCE [LARGE SCALE GENOMIC DNA]</scope>
    <source>
        <strain evidence="12 13">SWB007</strain>
    </source>
</reference>
<evidence type="ECO:0000256" key="10">
    <source>
        <dbReference type="SAM" id="Phobius"/>
    </source>
</evidence>
<keyword evidence="4 12" id="KW-0808">Transferase</keyword>
<dbReference type="InterPro" id="IPR003661">
    <property type="entry name" value="HisK_dim/P_dom"/>
</dbReference>
<dbReference type="PROSITE" id="PS50109">
    <property type="entry name" value="HIS_KIN"/>
    <property type="match status" value="1"/>
</dbReference>
<feature type="transmembrane region" description="Helical" evidence="10">
    <location>
        <begin position="236"/>
        <end position="257"/>
    </location>
</feature>
<keyword evidence="6" id="KW-0418">Kinase</keyword>
<dbReference type="AlphaFoldDB" id="A0A2S9YII0"/>
<dbReference type="SMART" id="SM00065">
    <property type="entry name" value="GAF"/>
    <property type="match status" value="1"/>
</dbReference>
<evidence type="ECO:0000256" key="8">
    <source>
        <dbReference type="ARBA" id="ARBA00023012"/>
    </source>
</evidence>
<dbReference type="GO" id="GO:0005524">
    <property type="term" value="F:ATP binding"/>
    <property type="evidence" value="ECO:0007669"/>
    <property type="project" value="UniProtKB-KW"/>
</dbReference>
<dbReference type="PANTHER" id="PTHR43065">
    <property type="entry name" value="SENSOR HISTIDINE KINASE"/>
    <property type="match status" value="1"/>
</dbReference>
<dbReference type="SMART" id="SM00388">
    <property type="entry name" value="HisKA"/>
    <property type="match status" value="1"/>
</dbReference>
<feature type="transmembrane region" description="Helical" evidence="10">
    <location>
        <begin position="12"/>
        <end position="31"/>
    </location>
</feature>
<dbReference type="InterPro" id="IPR003018">
    <property type="entry name" value="GAF"/>
</dbReference>
<dbReference type="Gene3D" id="3.30.450.40">
    <property type="match status" value="1"/>
</dbReference>
<evidence type="ECO:0000256" key="5">
    <source>
        <dbReference type="ARBA" id="ARBA00022741"/>
    </source>
</evidence>
<keyword evidence="3" id="KW-0597">Phosphoprotein</keyword>
<dbReference type="InterPro" id="IPR003594">
    <property type="entry name" value="HATPase_dom"/>
</dbReference>
<keyword evidence="5" id="KW-0547">Nucleotide-binding</keyword>
<proteinExistence type="predicted"/>
<evidence type="ECO:0000256" key="6">
    <source>
        <dbReference type="ARBA" id="ARBA00022777"/>
    </source>
</evidence>
<keyword evidence="7" id="KW-0067">ATP-binding</keyword>
<evidence type="ECO:0000313" key="12">
    <source>
        <dbReference type="EMBL" id="PRQ04862.1"/>
    </source>
</evidence>
<keyword evidence="8" id="KW-0902">Two-component regulatory system</keyword>
<feature type="transmembrane region" description="Helical" evidence="10">
    <location>
        <begin position="264"/>
        <end position="282"/>
    </location>
</feature>
<name>A0A2S9YII0_9BACT</name>
<keyword evidence="10" id="KW-0472">Membrane</keyword>
<organism evidence="12 13">
    <name type="scientific">Enhygromyxa salina</name>
    <dbReference type="NCBI Taxonomy" id="215803"/>
    <lineage>
        <taxon>Bacteria</taxon>
        <taxon>Pseudomonadati</taxon>
        <taxon>Myxococcota</taxon>
        <taxon>Polyangia</taxon>
        <taxon>Nannocystales</taxon>
        <taxon>Nannocystaceae</taxon>
        <taxon>Enhygromyxa</taxon>
    </lineage>
</organism>
<dbReference type="InterPro" id="IPR036890">
    <property type="entry name" value="HATPase_C_sf"/>
</dbReference>
<evidence type="ECO:0000259" key="11">
    <source>
        <dbReference type="PROSITE" id="PS50109"/>
    </source>
</evidence>
<feature type="region of interest" description="Disordered" evidence="9">
    <location>
        <begin position="431"/>
        <end position="462"/>
    </location>
</feature>
<evidence type="ECO:0000256" key="4">
    <source>
        <dbReference type="ARBA" id="ARBA00022679"/>
    </source>
</evidence>
<dbReference type="PRINTS" id="PR00344">
    <property type="entry name" value="BCTRLSENSOR"/>
</dbReference>
<feature type="transmembrane region" description="Helical" evidence="10">
    <location>
        <begin position="143"/>
        <end position="165"/>
    </location>
</feature>
<feature type="transmembrane region" description="Helical" evidence="10">
    <location>
        <begin position="101"/>
        <end position="123"/>
    </location>
</feature>
<protein>
    <recommendedName>
        <fullName evidence="2">histidine kinase</fullName>
        <ecNumber evidence="2">2.7.13.3</ecNumber>
    </recommendedName>
</protein>
<evidence type="ECO:0000313" key="13">
    <source>
        <dbReference type="Proteomes" id="UP000238823"/>
    </source>
</evidence>
<evidence type="ECO:0000256" key="1">
    <source>
        <dbReference type="ARBA" id="ARBA00000085"/>
    </source>
</evidence>
<dbReference type="SMART" id="SM00387">
    <property type="entry name" value="HATPase_c"/>
    <property type="match status" value="1"/>
</dbReference>
<keyword evidence="10" id="KW-0812">Transmembrane</keyword>
<dbReference type="InterPro" id="IPR029016">
    <property type="entry name" value="GAF-like_dom_sf"/>
</dbReference>
<dbReference type="Pfam" id="PF00512">
    <property type="entry name" value="HisKA"/>
    <property type="match status" value="1"/>
</dbReference>
<comment type="catalytic activity">
    <reaction evidence="1">
        <text>ATP + protein L-histidine = ADP + protein N-phospho-L-histidine.</text>
        <dbReference type="EC" id="2.7.13.3"/>
    </reaction>
</comment>
<dbReference type="InterPro" id="IPR036097">
    <property type="entry name" value="HisK_dim/P_sf"/>
</dbReference>
<dbReference type="SUPFAM" id="SSF55874">
    <property type="entry name" value="ATPase domain of HSP90 chaperone/DNA topoisomerase II/histidine kinase"/>
    <property type="match status" value="1"/>
</dbReference>
<dbReference type="GO" id="GO:0000155">
    <property type="term" value="F:phosphorelay sensor kinase activity"/>
    <property type="evidence" value="ECO:0007669"/>
    <property type="project" value="InterPro"/>
</dbReference>
<comment type="caution">
    <text evidence="12">The sequence shown here is derived from an EMBL/GenBank/DDBJ whole genome shotgun (WGS) entry which is preliminary data.</text>
</comment>
<dbReference type="EC" id="2.7.13.3" evidence="2"/>
<dbReference type="Pfam" id="PF02518">
    <property type="entry name" value="HATPase_c"/>
    <property type="match status" value="1"/>
</dbReference>
<evidence type="ECO:0000256" key="2">
    <source>
        <dbReference type="ARBA" id="ARBA00012438"/>
    </source>
</evidence>
<feature type="transmembrane region" description="Helical" evidence="10">
    <location>
        <begin position="38"/>
        <end position="57"/>
    </location>
</feature>
<gene>
    <name evidence="12" type="primary">zraS_5</name>
    <name evidence="12" type="ORF">ENSA7_50350</name>
</gene>
<dbReference type="SUPFAM" id="SSF47384">
    <property type="entry name" value="Homodimeric domain of signal transducing histidine kinase"/>
    <property type="match status" value="1"/>
</dbReference>
<dbReference type="InterPro" id="IPR004358">
    <property type="entry name" value="Sig_transdc_His_kin-like_C"/>
</dbReference>